<dbReference type="CDD" id="cd17536">
    <property type="entry name" value="REC_YesN-like"/>
    <property type="match status" value="1"/>
</dbReference>
<comment type="caution">
    <text evidence="3">The sequence shown here is derived from an EMBL/GenBank/DDBJ whole genome shotgun (WGS) entry which is preliminary data.</text>
</comment>
<evidence type="ECO:0000256" key="1">
    <source>
        <dbReference type="PROSITE-ProRule" id="PRU00169"/>
    </source>
</evidence>
<dbReference type="Proteomes" id="UP001168540">
    <property type="component" value="Unassembled WGS sequence"/>
</dbReference>
<protein>
    <submittedName>
        <fullName evidence="3">Response regulator</fullName>
    </submittedName>
</protein>
<evidence type="ECO:0000313" key="4">
    <source>
        <dbReference type="Proteomes" id="UP001168540"/>
    </source>
</evidence>
<dbReference type="SUPFAM" id="SSF52172">
    <property type="entry name" value="CheY-like"/>
    <property type="match status" value="1"/>
</dbReference>
<evidence type="ECO:0000313" key="3">
    <source>
        <dbReference type="EMBL" id="MDN0075801.1"/>
    </source>
</evidence>
<keyword evidence="4" id="KW-1185">Reference proteome</keyword>
<dbReference type="InterPro" id="IPR011006">
    <property type="entry name" value="CheY-like_superfamily"/>
</dbReference>
<dbReference type="RefSeq" id="WP_289830443.1">
    <property type="nucleotide sequence ID" value="NZ_JAUEDK010000022.1"/>
</dbReference>
<dbReference type="EMBL" id="JAUEDK010000022">
    <property type="protein sequence ID" value="MDN0075801.1"/>
    <property type="molecule type" value="Genomic_DNA"/>
</dbReference>
<dbReference type="InterPro" id="IPR001789">
    <property type="entry name" value="Sig_transdc_resp-reg_receiver"/>
</dbReference>
<dbReference type="InterPro" id="IPR052048">
    <property type="entry name" value="ST_Response_Regulator"/>
</dbReference>
<feature type="domain" description="Response regulatory" evidence="2">
    <location>
        <begin position="9"/>
        <end position="130"/>
    </location>
</feature>
<dbReference type="Pfam" id="PF00072">
    <property type="entry name" value="Response_reg"/>
    <property type="match status" value="1"/>
</dbReference>
<organism evidence="3 4">
    <name type="scientific">Crenobacter oryzisoli</name>
    <dbReference type="NCBI Taxonomy" id="3056844"/>
    <lineage>
        <taxon>Bacteria</taxon>
        <taxon>Pseudomonadati</taxon>
        <taxon>Pseudomonadota</taxon>
        <taxon>Betaproteobacteria</taxon>
        <taxon>Neisseriales</taxon>
        <taxon>Neisseriaceae</taxon>
        <taxon>Crenobacter</taxon>
    </lineage>
</organism>
<keyword evidence="1" id="KW-0597">Phosphoprotein</keyword>
<dbReference type="Gene3D" id="3.40.50.2300">
    <property type="match status" value="1"/>
</dbReference>
<dbReference type="PANTHER" id="PTHR43228:SF1">
    <property type="entry name" value="TWO-COMPONENT RESPONSE REGULATOR ARR22"/>
    <property type="match status" value="1"/>
</dbReference>
<name>A0ABT7XPU7_9NEIS</name>
<dbReference type="SMART" id="SM00448">
    <property type="entry name" value="REC"/>
    <property type="match status" value="1"/>
</dbReference>
<reference evidence="3" key="1">
    <citation type="submission" date="2023-06" db="EMBL/GenBank/DDBJ databases">
        <authorList>
            <person name="Zhang S."/>
        </authorList>
    </citation>
    <scope>NUCLEOTIDE SEQUENCE</scope>
    <source>
        <strain evidence="3">SG2303</strain>
    </source>
</reference>
<accession>A0ABT7XPU7</accession>
<dbReference type="PROSITE" id="PS50110">
    <property type="entry name" value="RESPONSE_REGULATORY"/>
    <property type="match status" value="1"/>
</dbReference>
<proteinExistence type="predicted"/>
<feature type="modified residue" description="4-aspartylphosphate" evidence="1">
    <location>
        <position position="61"/>
    </location>
</feature>
<sequence length="230" mass="25414">MSIDYSKLQVLLVDDQMLVRSLLIQTLKSMGFHPELIAQASDGTAALRLLQVRPVDLVICDIEMRPMNGLELLKELRCGHTLNAPNLPFLFLSGHSGPVNVVQAIQLHADDFIVKPPTPAEVEKAIRLTMSRPRPLVDPFAYYTAQIDDSGFVGRRFAQAPLESDPAQELELWDVPADALLAKDLFSLSGHLLLPAGSRITAGQLNVLREHHDRYGVSHIAVVPEETSEQ</sequence>
<evidence type="ECO:0000259" key="2">
    <source>
        <dbReference type="PROSITE" id="PS50110"/>
    </source>
</evidence>
<gene>
    <name evidence="3" type="ORF">QU481_12985</name>
</gene>
<dbReference type="PANTHER" id="PTHR43228">
    <property type="entry name" value="TWO-COMPONENT RESPONSE REGULATOR"/>
    <property type="match status" value="1"/>
</dbReference>